<evidence type="ECO:0000313" key="3">
    <source>
        <dbReference type="Proteomes" id="UP000827768"/>
    </source>
</evidence>
<reference evidence="2" key="1">
    <citation type="submission" date="2021-09" db="EMBL/GenBank/DDBJ databases">
        <authorList>
            <person name="Andersen S.H."/>
            <person name="Beall E.A."/>
            <person name="Cappelle B."/>
            <person name="Falteisek K.J."/>
            <person name="Fenske B.A."/>
            <person name="Gansluckner N.W."/>
            <person name="Gilbertson S.M."/>
            <person name="Krings K.J."/>
            <person name="Mobeck M."/>
            <person name="Odeku J.O."/>
            <person name="Poncelet M.E."/>
            <person name="Rohr J.R."/>
            <person name="Rolands L."/>
            <person name="Whipple C.D."/>
            <person name="Whipple E.M."/>
            <person name="Spring A.M."/>
            <person name="Klyczek K."/>
            <person name="Garlena R.A."/>
            <person name="Russell D.A."/>
            <person name="Pope W.H."/>
            <person name="Jacobs-Sera D."/>
            <person name="Hatfull G.F."/>
        </authorList>
    </citation>
    <scope>NUCLEOTIDE SEQUENCE</scope>
</reference>
<evidence type="ECO:0000313" key="2">
    <source>
        <dbReference type="EMBL" id="UDL16000.1"/>
    </source>
</evidence>
<evidence type="ECO:0000256" key="1">
    <source>
        <dbReference type="SAM" id="Coils"/>
    </source>
</evidence>
<dbReference type="KEGG" id="vg:80019891"/>
<gene>
    <name evidence="2" type="primary">250</name>
    <name evidence="2" type="ORF">SEA_PUMPERNICKEL_250</name>
</gene>
<dbReference type="RefSeq" id="YP_010755240.1">
    <property type="nucleotide sequence ID" value="NC_073468.1"/>
</dbReference>
<feature type="coiled-coil region" evidence="1">
    <location>
        <begin position="3"/>
        <end position="37"/>
    </location>
</feature>
<sequence length="215" mass="24835">MSYEQYDERIRTQKAEYEALQEEVTRILDASSDAQEKLEAIYTERFNQKIDDGYYDVENLDSGRYKELMFDMSGAGFDAYRKGTAILRGIHPSIMYDGSTFGPTSQPVWRIMLLKDQEIDQDLVHAIQRVNGWIADGWDPQMDNTFYWNVFERTLSAGGIYSLNITGDGTQAQVWIKSYGLEDELTEVVDIEEALGYIAKNHWYGEPEETEEDDD</sequence>
<dbReference type="GeneID" id="80019891"/>
<protein>
    <submittedName>
        <fullName evidence="2">Uncharacterized protein</fullName>
    </submittedName>
</protein>
<keyword evidence="1" id="KW-0175">Coiled coil</keyword>
<keyword evidence="3" id="KW-1185">Reference proteome</keyword>
<proteinExistence type="predicted"/>
<dbReference type="EMBL" id="OK040790">
    <property type="protein sequence ID" value="UDL16000.1"/>
    <property type="molecule type" value="Genomic_DNA"/>
</dbReference>
<dbReference type="Proteomes" id="UP000827768">
    <property type="component" value="Segment"/>
</dbReference>
<organism evidence="2 3">
    <name type="scientific">Microbacterium phage Pumpernickel</name>
    <dbReference type="NCBI Taxonomy" id="2885983"/>
    <lineage>
        <taxon>Viruses</taxon>
        <taxon>Duplodnaviria</taxon>
        <taxon>Heunggongvirae</taxon>
        <taxon>Uroviricota</taxon>
        <taxon>Caudoviricetes</taxon>
        <taxon>Pumpernickelvirus</taxon>
        <taxon>Pumpernickelvirus pumpernickel</taxon>
    </lineage>
</organism>
<name>A0AAE8Y7M5_9CAUD</name>
<accession>A0AAE8Y7M5</accession>